<name>D7G3V9_ECTSI</name>
<feature type="compositionally biased region" description="Polar residues" evidence="1">
    <location>
        <begin position="152"/>
        <end position="172"/>
    </location>
</feature>
<proteinExistence type="predicted"/>
<evidence type="ECO:0000313" key="3">
    <source>
        <dbReference type="Proteomes" id="UP000002630"/>
    </source>
</evidence>
<evidence type="ECO:0000256" key="1">
    <source>
        <dbReference type="SAM" id="MobiDB-lite"/>
    </source>
</evidence>
<dbReference type="OrthoDB" id="10482897at2759"/>
<reference evidence="2 3" key="1">
    <citation type="journal article" date="2010" name="Nature">
        <title>The Ectocarpus genome and the independent evolution of multicellularity in brown algae.</title>
        <authorList>
            <person name="Cock J.M."/>
            <person name="Sterck L."/>
            <person name="Rouze P."/>
            <person name="Scornet D."/>
            <person name="Allen A.E."/>
            <person name="Amoutzias G."/>
            <person name="Anthouard V."/>
            <person name="Artiguenave F."/>
            <person name="Aury J.M."/>
            <person name="Badger J.H."/>
            <person name="Beszteri B."/>
            <person name="Billiau K."/>
            <person name="Bonnet E."/>
            <person name="Bothwell J.H."/>
            <person name="Bowler C."/>
            <person name="Boyen C."/>
            <person name="Brownlee C."/>
            <person name="Carrano C.J."/>
            <person name="Charrier B."/>
            <person name="Cho G.Y."/>
            <person name="Coelho S.M."/>
            <person name="Collen J."/>
            <person name="Corre E."/>
            <person name="Da Silva C."/>
            <person name="Delage L."/>
            <person name="Delaroque N."/>
            <person name="Dittami S.M."/>
            <person name="Doulbeau S."/>
            <person name="Elias M."/>
            <person name="Farnham G."/>
            <person name="Gachon C.M."/>
            <person name="Gschloessl B."/>
            <person name="Heesch S."/>
            <person name="Jabbari K."/>
            <person name="Jubin C."/>
            <person name="Kawai H."/>
            <person name="Kimura K."/>
            <person name="Kloareg B."/>
            <person name="Kupper F.C."/>
            <person name="Lang D."/>
            <person name="Le Bail A."/>
            <person name="Leblanc C."/>
            <person name="Lerouge P."/>
            <person name="Lohr M."/>
            <person name="Lopez P.J."/>
            <person name="Martens C."/>
            <person name="Maumus F."/>
            <person name="Michel G."/>
            <person name="Miranda-Saavedra D."/>
            <person name="Morales J."/>
            <person name="Moreau H."/>
            <person name="Motomura T."/>
            <person name="Nagasato C."/>
            <person name="Napoli C.A."/>
            <person name="Nelson D.R."/>
            <person name="Nyvall-Collen P."/>
            <person name="Peters A.F."/>
            <person name="Pommier C."/>
            <person name="Potin P."/>
            <person name="Poulain J."/>
            <person name="Quesneville H."/>
            <person name="Read B."/>
            <person name="Rensing S.A."/>
            <person name="Ritter A."/>
            <person name="Rousvoal S."/>
            <person name="Samanta M."/>
            <person name="Samson G."/>
            <person name="Schroeder D.C."/>
            <person name="Segurens B."/>
            <person name="Strittmatter M."/>
            <person name="Tonon T."/>
            <person name="Tregear J.W."/>
            <person name="Valentin K."/>
            <person name="von Dassow P."/>
            <person name="Yamagishi T."/>
            <person name="Van de Peer Y."/>
            <person name="Wincker P."/>
        </authorList>
    </citation>
    <scope>NUCLEOTIDE SEQUENCE [LARGE SCALE GENOMIC DNA]</scope>
    <source>
        <strain evidence="3">Ec32 / CCAP1310/4</strain>
    </source>
</reference>
<feature type="compositionally biased region" description="Acidic residues" evidence="1">
    <location>
        <begin position="254"/>
        <end position="263"/>
    </location>
</feature>
<dbReference type="EMBL" id="FN649760">
    <property type="protein sequence ID" value="CBJ33636.1"/>
    <property type="molecule type" value="Genomic_DNA"/>
</dbReference>
<dbReference type="Proteomes" id="UP000002630">
    <property type="component" value="Unassembled WGS sequence"/>
</dbReference>
<accession>D7G3V9</accession>
<sequence length="263" mass="25647">MLAGPSSTGLRIRGGRHGEPGSSETAVIQAEYAAVDAREKAKEDSEKARRLRAPVRIRLAPSTTELRMPSEGEVSMASLRASSSARMVEALLQSITDEPAPDAPPSRPVRSAGRKRKGNPFAALGDDGSDSDSDSDSGSLGAAGGRVGIISNGRTSSSKPAQRTGALFTNSAGRAFGSGPPAEEGGGLMAFASPSSFAGFSGTGGGAGAGGMGSVGFGGSKVGALAGAAAAVATMGAGPQPAASAASVGGGAGDADDDDDPDL</sequence>
<feature type="region of interest" description="Disordered" evidence="1">
    <location>
        <begin position="1"/>
        <end position="25"/>
    </location>
</feature>
<organism evidence="2 3">
    <name type="scientific">Ectocarpus siliculosus</name>
    <name type="common">Brown alga</name>
    <name type="synonym">Conferva siliculosa</name>
    <dbReference type="NCBI Taxonomy" id="2880"/>
    <lineage>
        <taxon>Eukaryota</taxon>
        <taxon>Sar</taxon>
        <taxon>Stramenopiles</taxon>
        <taxon>Ochrophyta</taxon>
        <taxon>PX clade</taxon>
        <taxon>Phaeophyceae</taxon>
        <taxon>Ectocarpales</taxon>
        <taxon>Ectocarpaceae</taxon>
        <taxon>Ectocarpus</taxon>
    </lineage>
</organism>
<dbReference type="InParanoid" id="D7G3V9"/>
<dbReference type="AlphaFoldDB" id="D7G3V9"/>
<evidence type="ECO:0000313" key="2">
    <source>
        <dbReference type="EMBL" id="CBJ33636.1"/>
    </source>
</evidence>
<feature type="compositionally biased region" description="Low complexity" evidence="1">
    <location>
        <begin position="236"/>
        <end position="247"/>
    </location>
</feature>
<keyword evidence="3" id="KW-1185">Reference proteome</keyword>
<feature type="region of interest" description="Disordered" evidence="1">
    <location>
        <begin position="236"/>
        <end position="263"/>
    </location>
</feature>
<protein>
    <submittedName>
        <fullName evidence="2">Uncharacterized protein</fullName>
    </submittedName>
</protein>
<gene>
    <name evidence="2" type="ORF">Esi_0533_0012</name>
</gene>
<feature type="region of interest" description="Disordered" evidence="1">
    <location>
        <begin position="90"/>
        <end position="194"/>
    </location>
</feature>